<evidence type="ECO:0000313" key="3">
    <source>
        <dbReference type="Proteomes" id="UP000237073"/>
    </source>
</evidence>
<reference evidence="3 4" key="1">
    <citation type="submission" date="2018-01" db="EMBL/GenBank/DDBJ databases">
        <title>Superficieibacter electus gen. nov., sp. nov., an extended-spectrum beta-lactamase possessing member of the Enterobacteriaceae family, isolated from intensive care unit surfaces.</title>
        <authorList>
            <person name="Potter R.F."/>
            <person name="D'Souza A.W."/>
        </authorList>
    </citation>
    <scope>NUCLEOTIDE SEQUENCE [LARGE SCALE GENOMIC DNA]</scope>
    <source>
        <strain evidence="2 4">BP-1</strain>
        <strain evidence="1 3">BP-2</strain>
    </source>
</reference>
<evidence type="ECO:0000313" key="4">
    <source>
        <dbReference type="Proteomes" id="UP000247005"/>
    </source>
</evidence>
<accession>A0A2P5GI38</accession>
<comment type="caution">
    <text evidence="2">The sequence shown here is derived from an EMBL/GenBank/DDBJ whole genome shotgun (WGS) entry which is preliminary data.</text>
</comment>
<evidence type="ECO:0000313" key="2">
    <source>
        <dbReference type="EMBL" id="POP42579.1"/>
    </source>
</evidence>
<dbReference type="EMBL" id="PQGD01000029">
    <property type="protein sequence ID" value="POP42579.1"/>
    <property type="molecule type" value="Genomic_DNA"/>
</dbReference>
<dbReference type="Proteomes" id="UP000247005">
    <property type="component" value="Unassembled WGS sequence"/>
</dbReference>
<protein>
    <submittedName>
        <fullName evidence="2">Uncharacterized protein</fullName>
    </submittedName>
</protein>
<dbReference type="RefSeq" id="WP_103678188.1">
    <property type="nucleotide sequence ID" value="NZ_PQGD01000029.1"/>
</dbReference>
<dbReference type="Proteomes" id="UP000237073">
    <property type="component" value="Unassembled WGS sequence"/>
</dbReference>
<gene>
    <name evidence="2" type="ORF">CHU32_24710</name>
    <name evidence="1" type="ORF">CHU33_21925</name>
</gene>
<sequence>MLTKNSTIETAVNTADNMYQLLDLMYTHFKSMDDDQKESLVGLCYELSCQISTWMNAEEKRRNG</sequence>
<dbReference type="AlphaFoldDB" id="A0A2P5GI38"/>
<organism evidence="2 4">
    <name type="scientific">Superficieibacter electus</name>
    <dbReference type="NCBI Taxonomy" id="2022662"/>
    <lineage>
        <taxon>Bacteria</taxon>
        <taxon>Pseudomonadati</taxon>
        <taxon>Pseudomonadota</taxon>
        <taxon>Gammaproteobacteria</taxon>
        <taxon>Enterobacterales</taxon>
        <taxon>Enterobacteriaceae</taxon>
        <taxon>Superficieibacter</taxon>
    </lineage>
</organism>
<dbReference type="OrthoDB" id="6609861at2"/>
<keyword evidence="3" id="KW-1185">Reference proteome</keyword>
<dbReference type="EMBL" id="PQGE01000024">
    <property type="protein sequence ID" value="POP41767.1"/>
    <property type="molecule type" value="Genomic_DNA"/>
</dbReference>
<proteinExistence type="predicted"/>
<evidence type="ECO:0000313" key="1">
    <source>
        <dbReference type="EMBL" id="POP41767.1"/>
    </source>
</evidence>
<name>A0A2P5GI38_9ENTR</name>